<evidence type="ECO:0000256" key="3">
    <source>
        <dbReference type="ARBA" id="ARBA00004887"/>
    </source>
</evidence>
<gene>
    <name evidence="13" type="ORF">Q3V37_26525</name>
</gene>
<sequence>MFTGIVEELGEIVGVTPTADDSALVAVRGPLVTSDARHGDSIAVNGVCLTVVEAADGVFTADVMGETLRRSALGALRAGDPVNLERAAALGSRLGGHLVQGHVDGVGEVISREPAEQWETVRFRLPAALARYVVEKGSITIDGVSLTVAEVGADEFAVGLIPTTLKLTTLGAKGVGDPVNLEVDVVAKYVERLLGARLTDADAGLTGSTGGVA</sequence>
<dbReference type="InterPro" id="IPR026017">
    <property type="entry name" value="Lumazine-bd_dom"/>
</dbReference>
<keyword evidence="7" id="KW-0686">Riboflavin biosynthesis</keyword>
<dbReference type="Gene3D" id="2.40.30.20">
    <property type="match status" value="2"/>
</dbReference>
<evidence type="ECO:0000256" key="11">
    <source>
        <dbReference type="PROSITE-ProRule" id="PRU00524"/>
    </source>
</evidence>
<evidence type="ECO:0000256" key="9">
    <source>
        <dbReference type="ARBA" id="ARBA00022737"/>
    </source>
</evidence>
<evidence type="ECO:0000256" key="4">
    <source>
        <dbReference type="ARBA" id="ARBA00011233"/>
    </source>
</evidence>
<dbReference type="InterPro" id="IPR001783">
    <property type="entry name" value="Lumazine-bd"/>
</dbReference>
<dbReference type="GO" id="GO:0009231">
    <property type="term" value="P:riboflavin biosynthetic process"/>
    <property type="evidence" value="ECO:0007669"/>
    <property type="project" value="UniProtKB-KW"/>
</dbReference>
<dbReference type="Pfam" id="PF00677">
    <property type="entry name" value="Lum_binding"/>
    <property type="match status" value="2"/>
</dbReference>
<comment type="subunit">
    <text evidence="4">Homotrimer.</text>
</comment>
<evidence type="ECO:0000259" key="12">
    <source>
        <dbReference type="PROSITE" id="PS51177"/>
    </source>
</evidence>
<dbReference type="InterPro" id="IPR017938">
    <property type="entry name" value="Riboflavin_synthase-like_b-brl"/>
</dbReference>
<evidence type="ECO:0000256" key="5">
    <source>
        <dbReference type="ARBA" id="ARBA00012827"/>
    </source>
</evidence>
<dbReference type="PANTHER" id="PTHR21098:SF12">
    <property type="entry name" value="RIBOFLAVIN SYNTHASE"/>
    <property type="match status" value="1"/>
</dbReference>
<comment type="pathway">
    <text evidence="3">Cofactor biosynthesis; riboflavin biosynthesis; riboflavin from 2-hydroxy-3-oxobutyl phosphate and 5-amino-6-(D-ribitylamino)uracil: step 2/2.</text>
</comment>
<organism evidence="13 14">
    <name type="scientific">Micromonospora profundi</name>
    <dbReference type="NCBI Taxonomy" id="1420889"/>
    <lineage>
        <taxon>Bacteria</taxon>
        <taxon>Bacillati</taxon>
        <taxon>Actinomycetota</taxon>
        <taxon>Actinomycetes</taxon>
        <taxon>Micromonosporales</taxon>
        <taxon>Micromonosporaceae</taxon>
        <taxon>Micromonospora</taxon>
    </lineage>
</organism>
<reference evidence="13 14" key="1">
    <citation type="submission" date="2023-07" db="EMBL/GenBank/DDBJ databases">
        <title>Micromonospora profundi TRM 95458 converts glycerol to a new osmotic compound.</title>
        <authorList>
            <person name="Lu D."/>
        </authorList>
    </citation>
    <scope>NUCLEOTIDE SEQUENCE [LARGE SCALE GENOMIC DNA]</scope>
    <source>
        <strain evidence="13 14">TRM95458</strain>
    </source>
</reference>
<dbReference type="NCBIfam" id="TIGR00187">
    <property type="entry name" value="ribE"/>
    <property type="match status" value="1"/>
</dbReference>
<keyword evidence="14" id="KW-1185">Reference proteome</keyword>
<feature type="domain" description="Lumazine-binding" evidence="12">
    <location>
        <begin position="98"/>
        <end position="194"/>
    </location>
</feature>
<keyword evidence="8 13" id="KW-0808">Transferase</keyword>
<evidence type="ECO:0000313" key="14">
    <source>
        <dbReference type="Proteomes" id="UP001235874"/>
    </source>
</evidence>
<evidence type="ECO:0000256" key="7">
    <source>
        <dbReference type="ARBA" id="ARBA00022619"/>
    </source>
</evidence>
<name>A0AAJ6L2D5_9ACTN</name>
<dbReference type="NCBIfam" id="NF006767">
    <property type="entry name" value="PRK09289.1"/>
    <property type="match status" value="1"/>
</dbReference>
<proteinExistence type="predicted"/>
<feature type="domain" description="Lumazine-binding" evidence="12">
    <location>
        <begin position="1"/>
        <end position="97"/>
    </location>
</feature>
<feature type="repeat" description="Lumazine-binding" evidence="11">
    <location>
        <begin position="1"/>
        <end position="97"/>
    </location>
</feature>
<dbReference type="PROSITE" id="PS51177">
    <property type="entry name" value="LUMAZINE_BIND"/>
    <property type="match status" value="2"/>
</dbReference>
<dbReference type="GO" id="GO:0004746">
    <property type="term" value="F:riboflavin synthase activity"/>
    <property type="evidence" value="ECO:0007669"/>
    <property type="project" value="UniProtKB-UniRule"/>
</dbReference>
<evidence type="ECO:0000313" key="13">
    <source>
        <dbReference type="EMBL" id="WLS44891.1"/>
    </source>
</evidence>
<dbReference type="Proteomes" id="UP001235874">
    <property type="component" value="Chromosome"/>
</dbReference>
<evidence type="ECO:0000256" key="2">
    <source>
        <dbReference type="ARBA" id="ARBA00002803"/>
    </source>
</evidence>
<dbReference type="CDD" id="cd00402">
    <property type="entry name" value="Riboflavin_synthase_like"/>
    <property type="match status" value="1"/>
</dbReference>
<evidence type="ECO:0000256" key="10">
    <source>
        <dbReference type="NCBIfam" id="TIGR00187"/>
    </source>
</evidence>
<dbReference type="EC" id="2.5.1.9" evidence="5 10"/>
<dbReference type="NCBIfam" id="NF009566">
    <property type="entry name" value="PRK13020.1"/>
    <property type="match status" value="1"/>
</dbReference>
<accession>A0AAJ6L2D5</accession>
<dbReference type="PIRSF" id="PIRSF000498">
    <property type="entry name" value="Riboflavin_syn_A"/>
    <property type="match status" value="1"/>
</dbReference>
<protein>
    <recommendedName>
        <fullName evidence="6 10">Riboflavin synthase</fullName>
        <ecNumber evidence="5 10">2.5.1.9</ecNumber>
    </recommendedName>
</protein>
<dbReference type="KEGG" id="mprn:Q3V37_26525"/>
<comment type="function">
    <text evidence="2">Catalyzes the dismutation of two molecules of 6,7-dimethyl-8-ribityllumazine, resulting in the formation of riboflavin and 5-amino-6-(D-ribitylamino)uracil.</text>
</comment>
<dbReference type="InterPro" id="IPR023366">
    <property type="entry name" value="ATP_synth_asu-like_sf"/>
</dbReference>
<dbReference type="PANTHER" id="PTHR21098">
    <property type="entry name" value="RIBOFLAVIN SYNTHASE ALPHA CHAIN"/>
    <property type="match status" value="1"/>
</dbReference>
<dbReference type="RefSeq" id="WP_306272048.1">
    <property type="nucleotide sequence ID" value="NZ_CP130472.1"/>
</dbReference>
<dbReference type="FunFam" id="2.40.30.20:FF:000004">
    <property type="entry name" value="Riboflavin synthase, alpha subunit"/>
    <property type="match status" value="1"/>
</dbReference>
<dbReference type="EMBL" id="CP130472">
    <property type="protein sequence ID" value="WLS44891.1"/>
    <property type="molecule type" value="Genomic_DNA"/>
</dbReference>
<keyword evidence="9" id="KW-0677">Repeat</keyword>
<dbReference type="SUPFAM" id="SSF63380">
    <property type="entry name" value="Riboflavin synthase domain-like"/>
    <property type="match status" value="2"/>
</dbReference>
<feature type="repeat" description="Lumazine-binding" evidence="11">
    <location>
        <begin position="98"/>
        <end position="194"/>
    </location>
</feature>
<evidence type="ECO:0000256" key="8">
    <source>
        <dbReference type="ARBA" id="ARBA00022679"/>
    </source>
</evidence>
<dbReference type="FunFam" id="2.40.30.20:FF:000003">
    <property type="entry name" value="Riboflavin synthase, alpha subunit"/>
    <property type="match status" value="1"/>
</dbReference>
<dbReference type="AlphaFoldDB" id="A0AAJ6L2D5"/>
<evidence type="ECO:0000256" key="1">
    <source>
        <dbReference type="ARBA" id="ARBA00000968"/>
    </source>
</evidence>
<evidence type="ECO:0000256" key="6">
    <source>
        <dbReference type="ARBA" id="ARBA00013950"/>
    </source>
</evidence>
<comment type="catalytic activity">
    <reaction evidence="1">
        <text>2 6,7-dimethyl-8-(1-D-ribityl)lumazine + H(+) = 5-amino-6-(D-ribitylamino)uracil + riboflavin</text>
        <dbReference type="Rhea" id="RHEA:20772"/>
        <dbReference type="ChEBI" id="CHEBI:15378"/>
        <dbReference type="ChEBI" id="CHEBI:15934"/>
        <dbReference type="ChEBI" id="CHEBI:57986"/>
        <dbReference type="ChEBI" id="CHEBI:58201"/>
        <dbReference type="EC" id="2.5.1.9"/>
    </reaction>
</comment>